<evidence type="ECO:0000256" key="1">
    <source>
        <dbReference type="SAM" id="MobiDB-lite"/>
    </source>
</evidence>
<feature type="region of interest" description="Disordered" evidence="1">
    <location>
        <begin position="1"/>
        <end position="27"/>
    </location>
</feature>
<evidence type="ECO:0000313" key="2">
    <source>
        <dbReference type="EMBL" id="AAL34123.1"/>
    </source>
</evidence>
<organism evidence="2 3">
    <name type="scientific">Oryza sativa subsp. japonica</name>
    <name type="common">Rice</name>
    <dbReference type="NCBI Taxonomy" id="39947"/>
    <lineage>
        <taxon>Eukaryota</taxon>
        <taxon>Viridiplantae</taxon>
        <taxon>Streptophyta</taxon>
        <taxon>Embryophyta</taxon>
        <taxon>Tracheophyta</taxon>
        <taxon>Spermatophyta</taxon>
        <taxon>Magnoliopsida</taxon>
        <taxon>Liliopsida</taxon>
        <taxon>Poales</taxon>
        <taxon>Poaceae</taxon>
        <taxon>BOP clade</taxon>
        <taxon>Oryzoideae</taxon>
        <taxon>Oryzeae</taxon>
        <taxon>Oryzinae</taxon>
        <taxon>Oryza</taxon>
        <taxon>Oryza sativa</taxon>
    </lineage>
</organism>
<dbReference type="AlphaFoldDB" id="Q10ES3"/>
<evidence type="ECO:0000313" key="3">
    <source>
        <dbReference type="Proteomes" id="UP000000763"/>
    </source>
</evidence>
<accession>Q10ES3</accession>
<name>Q10ES3_ORYSJ</name>
<dbReference type="EMBL" id="AC090713">
    <property type="protein sequence ID" value="AAL34123.1"/>
    <property type="molecule type" value="Genomic_DNA"/>
</dbReference>
<sequence length="201" mass="21019">MRRGSRRRKAAIGRRMGKSGTRRSRRCSRCVAAAAGVKANGDRRRKKAAGRVVWRGGGSGGGGEKGIGGRACPRGGKAGCGGGRARERLRRRRHAAGGGLGWWRLGCMVEGEFRRRLGEEKSWPDMADLKRQRPATWATSWAKWGSIWHQKLVKSGGFGGGGRGEPILCGLGARARAGGAGIGGDVGGNGGNGGFGSGGRR</sequence>
<reference evidence="3" key="1">
    <citation type="journal article" date="2005" name="Nature">
        <title>The map-based sequence of the rice genome.</title>
        <authorList>
            <consortium name="International rice genome sequencing project (IRGSP)"/>
            <person name="Matsumoto T."/>
            <person name="Wu J."/>
            <person name="Kanamori H."/>
            <person name="Katayose Y."/>
            <person name="Fujisawa M."/>
            <person name="Namiki N."/>
            <person name="Mizuno H."/>
            <person name="Yamamoto K."/>
            <person name="Antonio B.A."/>
            <person name="Baba T."/>
            <person name="Sakata K."/>
            <person name="Nagamura Y."/>
            <person name="Aoki H."/>
            <person name="Arikawa K."/>
            <person name="Arita K."/>
            <person name="Bito T."/>
            <person name="Chiden Y."/>
            <person name="Fujitsuka N."/>
            <person name="Fukunaka R."/>
            <person name="Hamada M."/>
            <person name="Harada C."/>
            <person name="Hayashi A."/>
            <person name="Hijishita S."/>
            <person name="Honda M."/>
            <person name="Hosokawa S."/>
            <person name="Ichikawa Y."/>
            <person name="Idonuma A."/>
            <person name="Iijima M."/>
            <person name="Ikeda M."/>
            <person name="Ikeno M."/>
            <person name="Ito K."/>
            <person name="Ito S."/>
            <person name="Ito T."/>
            <person name="Ito Y."/>
            <person name="Ito Y."/>
            <person name="Iwabuchi A."/>
            <person name="Kamiya K."/>
            <person name="Karasawa W."/>
            <person name="Kurita K."/>
            <person name="Katagiri S."/>
            <person name="Kikuta A."/>
            <person name="Kobayashi H."/>
            <person name="Kobayashi N."/>
            <person name="Machita K."/>
            <person name="Maehara T."/>
            <person name="Masukawa M."/>
            <person name="Mizubayashi T."/>
            <person name="Mukai Y."/>
            <person name="Nagasaki H."/>
            <person name="Nagata Y."/>
            <person name="Naito S."/>
            <person name="Nakashima M."/>
            <person name="Nakama Y."/>
            <person name="Nakamichi Y."/>
            <person name="Nakamura M."/>
            <person name="Meguro A."/>
            <person name="Negishi M."/>
            <person name="Ohta I."/>
            <person name="Ohta T."/>
            <person name="Okamoto M."/>
            <person name="Ono N."/>
            <person name="Saji S."/>
            <person name="Sakaguchi M."/>
            <person name="Sakai K."/>
            <person name="Shibata M."/>
            <person name="Shimokawa T."/>
            <person name="Song J."/>
            <person name="Takazaki Y."/>
            <person name="Terasawa K."/>
            <person name="Tsugane M."/>
            <person name="Tsuji K."/>
            <person name="Ueda S."/>
            <person name="Waki K."/>
            <person name="Yamagata H."/>
            <person name="Yamamoto M."/>
            <person name="Yamamoto S."/>
            <person name="Yamane H."/>
            <person name="Yoshiki S."/>
            <person name="Yoshihara R."/>
            <person name="Yukawa K."/>
            <person name="Zhong H."/>
            <person name="Yano M."/>
            <person name="Yuan Q."/>
            <person name="Ouyang S."/>
            <person name="Liu J."/>
            <person name="Jones K.M."/>
            <person name="Gansberger K."/>
            <person name="Moffat K."/>
            <person name="Hill J."/>
            <person name="Bera J."/>
            <person name="Fadrosh D."/>
            <person name="Jin S."/>
            <person name="Johri S."/>
            <person name="Kim M."/>
            <person name="Overton L."/>
            <person name="Reardon M."/>
            <person name="Tsitrin T."/>
            <person name="Vuong H."/>
            <person name="Weaver B."/>
            <person name="Ciecko A."/>
            <person name="Tallon L."/>
            <person name="Jackson J."/>
            <person name="Pai G."/>
            <person name="Aken S.V."/>
            <person name="Utterback T."/>
            <person name="Reidmuller S."/>
            <person name="Feldblyum T."/>
            <person name="Hsiao J."/>
            <person name="Zismann V."/>
            <person name="Iobst S."/>
            <person name="de Vazeille A.R."/>
            <person name="Buell C.R."/>
            <person name="Ying K."/>
            <person name="Li Y."/>
            <person name="Lu T."/>
            <person name="Huang Y."/>
            <person name="Zhao Q."/>
            <person name="Feng Q."/>
            <person name="Zhang L."/>
            <person name="Zhu J."/>
            <person name="Weng Q."/>
            <person name="Mu J."/>
            <person name="Lu Y."/>
            <person name="Fan D."/>
            <person name="Liu Y."/>
            <person name="Guan J."/>
            <person name="Zhang Y."/>
            <person name="Yu S."/>
            <person name="Liu X."/>
            <person name="Zhang Y."/>
            <person name="Hong G."/>
            <person name="Han B."/>
            <person name="Choisne N."/>
            <person name="Demange N."/>
            <person name="Orjeda G."/>
            <person name="Samain S."/>
            <person name="Cattolico L."/>
            <person name="Pelletier E."/>
            <person name="Couloux A."/>
            <person name="Segurens B."/>
            <person name="Wincker P."/>
            <person name="D'Hont A."/>
            <person name="Scarpelli C."/>
            <person name="Weissenbach J."/>
            <person name="Salanoubat M."/>
            <person name="Quetier F."/>
            <person name="Yu Y."/>
            <person name="Kim H.R."/>
            <person name="Rambo T."/>
            <person name="Currie J."/>
            <person name="Collura K."/>
            <person name="Luo M."/>
            <person name="Yang T."/>
            <person name="Ammiraju J.S.S."/>
            <person name="Engler F."/>
            <person name="Soderlund C."/>
            <person name="Wing R.A."/>
            <person name="Palmer L.E."/>
            <person name="de la Bastide M."/>
            <person name="Spiegel L."/>
            <person name="Nascimento L."/>
            <person name="Zutavern T."/>
            <person name="O'Shaughnessy A."/>
            <person name="Dike S."/>
            <person name="Dedhia N."/>
            <person name="Preston R."/>
            <person name="Balija V."/>
            <person name="McCombie W.R."/>
            <person name="Chow T."/>
            <person name="Chen H."/>
            <person name="Chung M."/>
            <person name="Chen C."/>
            <person name="Shaw J."/>
            <person name="Wu H."/>
            <person name="Hsiao K."/>
            <person name="Chao Y."/>
            <person name="Chu M."/>
            <person name="Cheng C."/>
            <person name="Hour A."/>
            <person name="Lee P."/>
            <person name="Lin S."/>
            <person name="Lin Y."/>
            <person name="Liou J."/>
            <person name="Liu S."/>
            <person name="Hsing Y."/>
            <person name="Raghuvanshi S."/>
            <person name="Mohanty A."/>
            <person name="Bharti A.K."/>
            <person name="Gaur A."/>
            <person name="Gupta V."/>
            <person name="Kumar D."/>
            <person name="Ravi V."/>
            <person name="Vij S."/>
            <person name="Kapur A."/>
            <person name="Khurana P."/>
            <person name="Khurana P."/>
            <person name="Khurana J.P."/>
            <person name="Tyagi A.K."/>
            <person name="Gaikwad K."/>
            <person name="Singh A."/>
            <person name="Dalal V."/>
            <person name="Srivastava S."/>
            <person name="Dixit A."/>
            <person name="Pal A.K."/>
            <person name="Ghazi I.A."/>
            <person name="Yadav M."/>
            <person name="Pandit A."/>
            <person name="Bhargava A."/>
            <person name="Sureshbabu K."/>
            <person name="Batra K."/>
            <person name="Sharma T.R."/>
            <person name="Mohapatra T."/>
            <person name="Singh N.K."/>
            <person name="Messing J."/>
            <person name="Nelson A.B."/>
            <person name="Fuks G."/>
            <person name="Kavchok S."/>
            <person name="Keizer G."/>
            <person name="Linton E."/>
            <person name="Llaca V."/>
            <person name="Song R."/>
            <person name="Tanyolac B."/>
            <person name="Young S."/>
            <person name="Ho-Il K."/>
            <person name="Hahn J.H."/>
            <person name="Sangsakoo G."/>
            <person name="Vanavichit A."/>
            <person name="de Mattos Luiz.A.T."/>
            <person name="Zimmer P.D."/>
            <person name="Malone G."/>
            <person name="Dellagostin O."/>
            <person name="de Oliveira A.C."/>
            <person name="Bevan M."/>
            <person name="Bancroft I."/>
            <person name="Minx P."/>
            <person name="Cordum H."/>
            <person name="Wilson R."/>
            <person name="Cheng Z."/>
            <person name="Jin W."/>
            <person name="Jiang J."/>
            <person name="Leong S.A."/>
            <person name="Iwama H."/>
            <person name="Gojobori T."/>
            <person name="Itoh T."/>
            <person name="Niimura Y."/>
            <person name="Fujii Y."/>
            <person name="Habara T."/>
            <person name="Sakai H."/>
            <person name="Sato Y."/>
            <person name="Wilson G."/>
            <person name="Kumar K."/>
            <person name="McCouch S."/>
            <person name="Juretic N."/>
            <person name="Hoen D."/>
            <person name="Wright S."/>
            <person name="Bruskiewich R."/>
            <person name="Bureau T."/>
            <person name="Miyao A."/>
            <person name="Hirochika H."/>
            <person name="Nishikawa T."/>
            <person name="Kadowaki K."/>
            <person name="Sugiura M."/>
            <person name="Burr B."/>
            <person name="Sasaki T."/>
        </authorList>
    </citation>
    <scope>NUCLEOTIDE SEQUENCE [LARGE SCALE GENOMIC DNA]</scope>
    <source>
        <strain evidence="3">cv. Nipponbare</strain>
    </source>
</reference>
<dbReference type="Proteomes" id="UP000000763">
    <property type="component" value="Chromosome 3"/>
</dbReference>
<reference evidence="3" key="2">
    <citation type="journal article" date="2008" name="Nucleic Acids Res.">
        <title>The rice annotation project database (RAP-DB): 2008 update.</title>
        <authorList>
            <consortium name="The rice annotation project (RAP)"/>
        </authorList>
    </citation>
    <scope>GENOME REANNOTATION</scope>
    <source>
        <strain evidence="3">cv. Nipponbare</strain>
    </source>
</reference>
<protein>
    <submittedName>
        <fullName evidence="2">Uncharacterized protein</fullName>
    </submittedName>
</protein>
<proteinExistence type="predicted"/>
<gene>
    <name evidence="2" type="ORF">OSJNBa0002J24.16</name>
</gene>